<gene>
    <name evidence="1" type="ORF">R5W23_001615</name>
</gene>
<name>A0ABU5F392_9BACT</name>
<organism evidence="1 2">
    <name type="scientific">Gemmata algarum</name>
    <dbReference type="NCBI Taxonomy" id="2975278"/>
    <lineage>
        <taxon>Bacteria</taxon>
        <taxon>Pseudomonadati</taxon>
        <taxon>Planctomycetota</taxon>
        <taxon>Planctomycetia</taxon>
        <taxon>Gemmatales</taxon>
        <taxon>Gemmataceae</taxon>
        <taxon>Gemmata</taxon>
    </lineage>
</organism>
<evidence type="ECO:0000313" key="2">
    <source>
        <dbReference type="Proteomes" id="UP001272242"/>
    </source>
</evidence>
<dbReference type="Proteomes" id="UP001272242">
    <property type="component" value="Unassembled WGS sequence"/>
</dbReference>
<keyword evidence="2" id="KW-1185">Reference proteome</keyword>
<evidence type="ECO:0008006" key="3">
    <source>
        <dbReference type="Google" id="ProtNLM"/>
    </source>
</evidence>
<evidence type="ECO:0000313" key="1">
    <source>
        <dbReference type="EMBL" id="MDY3560381.1"/>
    </source>
</evidence>
<sequence>MERRQFIKQGLAGGALALGAGGTLFARRSYGRDTLSKEMVDDAMPAFQTGANKGLNALPGRAREQIYTYFHGVCLNCQGFVAHITSKAFGERISRCGSKAEKELCFNEAFVTYTDASADAILRQIDIIATDIGGELDHEWNTYCADLSVKWKTRIGGRGTGFSADELTQRMSGLVRTGLEDALQQTSANHQNTALGNTIGAIGKSAVKLLPLVKLGKVGVAIAIPAFFILAAKHCWDYSMARLDDRRGEYQTAITDRISNMAARIGTEFEKDVRQRITDLHTWQESSIRETAERVAQEKIGLL</sequence>
<protein>
    <recommendedName>
        <fullName evidence="3">Twin-arginine translocation signal domain-containing protein</fullName>
    </recommendedName>
</protein>
<accession>A0ABU5F392</accession>
<proteinExistence type="predicted"/>
<dbReference type="RefSeq" id="WP_320686967.1">
    <property type="nucleotide sequence ID" value="NZ_JAXBLV010000178.1"/>
</dbReference>
<comment type="caution">
    <text evidence="1">The sequence shown here is derived from an EMBL/GenBank/DDBJ whole genome shotgun (WGS) entry which is preliminary data.</text>
</comment>
<reference evidence="2" key="1">
    <citation type="journal article" date="2023" name="Mar. Drugs">
        <title>Gemmata algarum, a Novel Planctomycete Isolated from an Algal Mat, Displays Antimicrobial Activity.</title>
        <authorList>
            <person name="Kumar G."/>
            <person name="Kallscheuer N."/>
            <person name="Kashif M."/>
            <person name="Ahamad S."/>
            <person name="Jagadeeshwari U."/>
            <person name="Pannikurungottu S."/>
            <person name="Haufschild T."/>
            <person name="Kabuu M."/>
            <person name="Sasikala C."/>
            <person name="Jogler C."/>
            <person name="Ramana C."/>
        </authorList>
    </citation>
    <scope>NUCLEOTIDE SEQUENCE [LARGE SCALE GENOMIC DNA]</scope>
    <source>
        <strain evidence="2">JC673</strain>
    </source>
</reference>
<dbReference type="EMBL" id="JAXBLV010000178">
    <property type="protein sequence ID" value="MDY3560381.1"/>
    <property type="molecule type" value="Genomic_DNA"/>
</dbReference>